<feature type="chain" id="PRO_5008386474" evidence="2">
    <location>
        <begin position="32"/>
        <end position="346"/>
    </location>
</feature>
<dbReference type="PANTHER" id="PTHR33376">
    <property type="match status" value="1"/>
</dbReference>
<feature type="signal peptide" evidence="2">
    <location>
        <begin position="1"/>
        <end position="31"/>
    </location>
</feature>
<protein>
    <submittedName>
        <fullName evidence="3">C4-dicarboxylate ABC transporter substrate-binding protein</fullName>
    </submittedName>
</protein>
<evidence type="ECO:0000256" key="2">
    <source>
        <dbReference type="SAM" id="SignalP"/>
    </source>
</evidence>
<evidence type="ECO:0000313" key="3">
    <source>
        <dbReference type="EMBL" id="ANG61708.1"/>
    </source>
</evidence>
<dbReference type="Pfam" id="PF03480">
    <property type="entry name" value="DctP"/>
    <property type="match status" value="1"/>
</dbReference>
<dbReference type="InterPro" id="IPR038404">
    <property type="entry name" value="TRAP_DctP_sf"/>
</dbReference>
<accession>A0A1A9EVK8</accession>
<dbReference type="Gene3D" id="3.40.190.170">
    <property type="entry name" value="Bacterial extracellular solute-binding protein, family 7"/>
    <property type="match status" value="1"/>
</dbReference>
<dbReference type="EMBL" id="CP015839">
    <property type="protein sequence ID" value="ANG61708.1"/>
    <property type="molecule type" value="Genomic_DNA"/>
</dbReference>
<dbReference type="KEGG" id="mars:A8C75_03935"/>
<sequence>MKKLTTIAKTSAKTAAATALLSLLPFSNAMAADFNLRFAHFWPASSGVHAGFEAWGKSLETASDGRIKVEFYPSQTLAKAPQSYDAVKNRIADITATVQGYSANRFPLTQVVELPGLAKTATQGSCVIQSLYDEGLISSEYDDTHVLFLFTHGPGDIHSREKAIKTPEDLAGLKIRRPTTVVADMLEGLGAQPVGMPAPETYPSLQRGVIDGVAMPWEAMTSFRLNEQAKYHTELGLYTLSFVVTMNKGVYDGMPADLQQIVDQHSGKEWAQKQAVKFDELDAKGRAEAVAEGHEIITLEGGTENAAWKPVLDKATEGYLADLEGRGLAARDVFARAKELSLSCDN</sequence>
<organism evidence="3 4">
    <name type="scientific">Marinobacterium aestuarii</name>
    <dbReference type="NCBI Taxonomy" id="1821621"/>
    <lineage>
        <taxon>Bacteria</taxon>
        <taxon>Pseudomonadati</taxon>
        <taxon>Pseudomonadota</taxon>
        <taxon>Gammaproteobacteria</taxon>
        <taxon>Oceanospirillales</taxon>
        <taxon>Oceanospirillaceae</taxon>
        <taxon>Marinobacterium</taxon>
    </lineage>
</organism>
<dbReference type="NCBIfam" id="NF037995">
    <property type="entry name" value="TRAP_S1"/>
    <property type="match status" value="1"/>
</dbReference>
<dbReference type="OrthoDB" id="9177965at2"/>
<dbReference type="Proteomes" id="UP000078070">
    <property type="component" value="Chromosome"/>
</dbReference>
<reference evidence="4" key="1">
    <citation type="submission" date="2016-05" db="EMBL/GenBank/DDBJ databases">
        <authorList>
            <person name="Baek K."/>
            <person name="Yang S.-J."/>
        </authorList>
    </citation>
    <scope>NUCLEOTIDE SEQUENCE [LARGE SCALE GENOMIC DNA]</scope>
    <source>
        <strain evidence="4">ST58-10</strain>
    </source>
</reference>
<evidence type="ECO:0000313" key="4">
    <source>
        <dbReference type="Proteomes" id="UP000078070"/>
    </source>
</evidence>
<dbReference type="AlphaFoldDB" id="A0A1A9EVK8"/>
<name>A0A1A9EVK8_9GAMM</name>
<dbReference type="GO" id="GO:0055085">
    <property type="term" value="P:transmembrane transport"/>
    <property type="evidence" value="ECO:0007669"/>
    <property type="project" value="InterPro"/>
</dbReference>
<gene>
    <name evidence="3" type="ORF">A8C75_03935</name>
</gene>
<dbReference type="STRING" id="1821621.A8C75_03935"/>
<reference evidence="3 4" key="2">
    <citation type="journal article" date="2018" name="Int. J. Syst. Evol. Microbiol.">
        <title>Marinobacterium aestuarii sp. nov., a benzene-degrading marine bacterium isolated from estuary sediment.</title>
        <authorList>
            <person name="Bae S.S."/>
            <person name="Jung J."/>
            <person name="Chung D."/>
            <person name="Baek K."/>
        </authorList>
    </citation>
    <scope>NUCLEOTIDE SEQUENCE [LARGE SCALE GENOMIC DNA]</scope>
    <source>
        <strain evidence="3 4">ST58-10</strain>
    </source>
</reference>
<keyword evidence="4" id="KW-1185">Reference proteome</keyword>
<dbReference type="RefSeq" id="WP_067378407.1">
    <property type="nucleotide sequence ID" value="NZ_CP015839.1"/>
</dbReference>
<dbReference type="PANTHER" id="PTHR33376:SF15">
    <property type="entry name" value="BLL6794 PROTEIN"/>
    <property type="match status" value="1"/>
</dbReference>
<dbReference type="InterPro" id="IPR018389">
    <property type="entry name" value="DctP_fam"/>
</dbReference>
<dbReference type="CDD" id="cd13665">
    <property type="entry name" value="PBP2_TRAP_Dctp3_4"/>
    <property type="match status" value="1"/>
</dbReference>
<proteinExistence type="predicted"/>
<keyword evidence="1 2" id="KW-0732">Signal</keyword>
<evidence type="ECO:0000256" key="1">
    <source>
        <dbReference type="ARBA" id="ARBA00022729"/>
    </source>
</evidence>